<evidence type="ECO:0000313" key="2">
    <source>
        <dbReference type="Proteomes" id="UP001299596"/>
    </source>
</evidence>
<accession>A0ABU5XMP6</accession>
<proteinExistence type="predicted"/>
<dbReference type="RefSeq" id="WP_329782059.1">
    <property type="nucleotide sequence ID" value="NZ_JAYJJR010000016.1"/>
</dbReference>
<gene>
    <name evidence="1" type="ORF">K6T79_20845</name>
</gene>
<sequence length="48" mass="4612">MIATESAGWEADKAAAGVQGSDGVEARASLLAGGQARVAAVEAAIRAG</sequence>
<organism evidence="1 2">
    <name type="scientific">[Mycobacterium] crassicus</name>
    <dbReference type="NCBI Taxonomy" id="2872309"/>
    <lineage>
        <taxon>Bacteria</taxon>
        <taxon>Bacillati</taxon>
        <taxon>Actinomycetota</taxon>
        <taxon>Actinomycetes</taxon>
        <taxon>Mycobacteriales</taxon>
        <taxon>Mycobacteriaceae</taxon>
        <taxon>Mycolicibacter</taxon>
    </lineage>
</organism>
<name>A0ABU5XMP6_9MYCO</name>
<keyword evidence="2" id="KW-1185">Reference proteome</keyword>
<dbReference type="EMBL" id="JAYJJR010000016">
    <property type="protein sequence ID" value="MEB3023476.1"/>
    <property type="molecule type" value="Genomic_DNA"/>
</dbReference>
<evidence type="ECO:0000313" key="1">
    <source>
        <dbReference type="EMBL" id="MEB3023476.1"/>
    </source>
</evidence>
<comment type="caution">
    <text evidence="1">The sequence shown here is derived from an EMBL/GenBank/DDBJ whole genome shotgun (WGS) entry which is preliminary data.</text>
</comment>
<protein>
    <submittedName>
        <fullName evidence="1">Uncharacterized protein</fullName>
    </submittedName>
</protein>
<reference evidence="1 2" key="1">
    <citation type="submission" date="2023-12" db="EMBL/GenBank/DDBJ databases">
        <title>Description of new species of Mycobacterium terrae complex isolated from sewage at the Sao Paulo Zoological Park Foundation in Brazil.</title>
        <authorList>
            <person name="Romagnoli C.L."/>
            <person name="Conceicao E.C."/>
            <person name="Machado E."/>
            <person name="Barreto L.B.P.F."/>
            <person name="Sharma A."/>
            <person name="Silva N.M."/>
            <person name="Marques L.E."/>
            <person name="Juliana M.A."/>
            <person name="Lourenco M.C.S."/>
            <person name="Digiampietri L.A."/>
            <person name="Suffys P.N."/>
            <person name="Viana-Niero C."/>
        </authorList>
    </citation>
    <scope>NUCLEOTIDE SEQUENCE [LARGE SCALE GENOMIC DNA]</scope>
    <source>
        <strain evidence="1 2">MYC098</strain>
    </source>
</reference>
<dbReference type="Proteomes" id="UP001299596">
    <property type="component" value="Unassembled WGS sequence"/>
</dbReference>